<proteinExistence type="predicted"/>
<sequence>MNQDFRFSSFPRQRESSKLLKRLDTRFHGYDDTQFMSESPVNEWSREPATLMQSKSFSYHWRICLCPKCCCYCWRCWCLP</sequence>
<reference evidence="1 2" key="1">
    <citation type="journal article" date="2014" name="ISME J.">
        <title>Candidatus Competibacter-lineage genomes retrieved from metagenomes reveal functional metabolic diversity.</title>
        <authorList>
            <person name="McIlroy S.J."/>
            <person name="Albertsen M."/>
            <person name="Andresen E.K."/>
            <person name="Saunders A.M."/>
            <person name="Kristiansen R."/>
            <person name="Stokholm-Bjerregaard M."/>
            <person name="Nielsen K.L."/>
            <person name="Nielsen P.H."/>
        </authorList>
    </citation>
    <scope>NUCLEOTIDE SEQUENCE [LARGE SCALE GENOMIC DNA]</scope>
    <source>
        <strain evidence="1 2">Run_B_J11</strain>
    </source>
</reference>
<accession>A0A7U7GAH2</accession>
<dbReference type="Proteomes" id="UP000019184">
    <property type="component" value="Unassembled WGS sequence"/>
</dbReference>
<keyword evidence="2" id="KW-1185">Reference proteome</keyword>
<organism evidence="1 2">
    <name type="scientific">Candidatus Contendobacter odensis Run_B_J11</name>
    <dbReference type="NCBI Taxonomy" id="1400861"/>
    <lineage>
        <taxon>Bacteria</taxon>
        <taxon>Pseudomonadati</taxon>
        <taxon>Pseudomonadota</taxon>
        <taxon>Gammaproteobacteria</taxon>
        <taxon>Candidatus Competibacteraceae</taxon>
        <taxon>Candidatus Contendibacter</taxon>
    </lineage>
</organism>
<gene>
    <name evidence="1" type="ORF">BN874_170020</name>
</gene>
<evidence type="ECO:0000313" key="1">
    <source>
        <dbReference type="EMBL" id="CDH44497.1"/>
    </source>
</evidence>
<protein>
    <submittedName>
        <fullName evidence="1">Uncharacterized protein</fullName>
    </submittedName>
</protein>
<dbReference type="AlphaFoldDB" id="A0A7U7GAH2"/>
<comment type="caution">
    <text evidence="1">The sequence shown here is derived from an EMBL/GenBank/DDBJ whole genome shotgun (WGS) entry which is preliminary data.</text>
</comment>
<dbReference type="EMBL" id="CBTK010000079">
    <property type="protein sequence ID" value="CDH44497.1"/>
    <property type="molecule type" value="Genomic_DNA"/>
</dbReference>
<evidence type="ECO:0000313" key="2">
    <source>
        <dbReference type="Proteomes" id="UP000019184"/>
    </source>
</evidence>
<name>A0A7U7GAH2_9GAMM</name>